<keyword evidence="9" id="KW-0732">Signal</keyword>
<dbReference type="Gene3D" id="1.20.1250.20">
    <property type="entry name" value="MFS general substrate transporter like domains"/>
    <property type="match status" value="1"/>
</dbReference>
<evidence type="ECO:0000256" key="4">
    <source>
        <dbReference type="ARBA" id="ARBA00022692"/>
    </source>
</evidence>
<dbReference type="InterPro" id="IPR036259">
    <property type="entry name" value="MFS_trans_sf"/>
</dbReference>
<feature type="transmembrane region" description="Helical" evidence="8">
    <location>
        <begin position="455"/>
        <end position="472"/>
    </location>
</feature>
<dbReference type="PROSITE" id="PS50850">
    <property type="entry name" value="MFS"/>
    <property type="match status" value="1"/>
</dbReference>
<dbReference type="SUPFAM" id="SSF103473">
    <property type="entry name" value="MFS general substrate transporter"/>
    <property type="match status" value="1"/>
</dbReference>
<dbReference type="NCBIfam" id="TIGR00879">
    <property type="entry name" value="SP"/>
    <property type="match status" value="1"/>
</dbReference>
<comment type="similarity">
    <text evidence="2 7">Belongs to the major facilitator superfamily. Sugar transporter (TC 2.A.1.1) family.</text>
</comment>
<dbReference type="GO" id="GO:0005351">
    <property type="term" value="F:carbohydrate:proton symporter activity"/>
    <property type="evidence" value="ECO:0007669"/>
    <property type="project" value="TreeGrafter"/>
</dbReference>
<evidence type="ECO:0000256" key="2">
    <source>
        <dbReference type="ARBA" id="ARBA00010992"/>
    </source>
</evidence>
<dbReference type="OrthoDB" id="6612291at2759"/>
<evidence type="ECO:0000259" key="10">
    <source>
        <dbReference type="PROSITE" id="PS50850"/>
    </source>
</evidence>
<keyword evidence="3 7" id="KW-0813">Transport</keyword>
<dbReference type="EMBL" id="KV878178">
    <property type="protein sequence ID" value="OJI88889.1"/>
    <property type="molecule type" value="Genomic_DNA"/>
</dbReference>
<dbReference type="InterPro" id="IPR020846">
    <property type="entry name" value="MFS_dom"/>
</dbReference>
<keyword evidence="5 8" id="KW-1133">Transmembrane helix</keyword>
<feature type="transmembrane region" description="Helical" evidence="8">
    <location>
        <begin position="109"/>
        <end position="127"/>
    </location>
</feature>
<gene>
    <name evidence="11" type="ORF">ASPTUDRAFT_34997</name>
</gene>
<evidence type="ECO:0000256" key="9">
    <source>
        <dbReference type="SAM" id="SignalP"/>
    </source>
</evidence>
<feature type="transmembrane region" description="Helical" evidence="8">
    <location>
        <begin position="199"/>
        <end position="220"/>
    </location>
</feature>
<feature type="domain" description="Major facilitator superfamily (MFS) profile" evidence="10">
    <location>
        <begin position="14"/>
        <end position="476"/>
    </location>
</feature>
<evidence type="ECO:0000256" key="6">
    <source>
        <dbReference type="ARBA" id="ARBA00023136"/>
    </source>
</evidence>
<protein>
    <recommendedName>
        <fullName evidence="10">Major facilitator superfamily (MFS) profile domain-containing protein</fullName>
    </recommendedName>
</protein>
<keyword evidence="12" id="KW-1185">Reference proteome</keyword>
<feature type="transmembrane region" description="Helical" evidence="8">
    <location>
        <begin position="380"/>
        <end position="403"/>
    </location>
</feature>
<comment type="subcellular location">
    <subcellularLocation>
        <location evidence="1">Membrane</location>
        <topology evidence="1">Multi-pass membrane protein</topology>
    </subcellularLocation>
</comment>
<evidence type="ECO:0000256" key="7">
    <source>
        <dbReference type="RuleBase" id="RU003346"/>
    </source>
</evidence>
<evidence type="ECO:0000256" key="3">
    <source>
        <dbReference type="ARBA" id="ARBA00022448"/>
    </source>
</evidence>
<proteinExistence type="inferred from homology"/>
<dbReference type="Proteomes" id="UP000184304">
    <property type="component" value="Unassembled WGS sequence"/>
</dbReference>
<feature type="transmembrane region" description="Helical" evidence="8">
    <location>
        <begin position="348"/>
        <end position="368"/>
    </location>
</feature>
<feature type="transmembrane region" description="Helical" evidence="8">
    <location>
        <begin position="169"/>
        <end position="187"/>
    </location>
</feature>
<evidence type="ECO:0000256" key="5">
    <source>
        <dbReference type="ARBA" id="ARBA00022989"/>
    </source>
</evidence>
<feature type="chain" id="PRO_5012905654" description="Major facilitator superfamily (MFS) profile domain-containing protein" evidence="9">
    <location>
        <begin position="23"/>
        <end position="515"/>
    </location>
</feature>
<name>A0A1L9NI00_ASPTC</name>
<dbReference type="InterPro" id="IPR003663">
    <property type="entry name" value="Sugar/inositol_transpt"/>
</dbReference>
<dbReference type="OMA" id="FGWSLAW"/>
<dbReference type="PANTHER" id="PTHR48022">
    <property type="entry name" value="PLASTIDIC GLUCOSE TRANSPORTER 4"/>
    <property type="match status" value="1"/>
</dbReference>
<feature type="transmembrane region" description="Helical" evidence="8">
    <location>
        <begin position="139"/>
        <end position="157"/>
    </location>
</feature>
<evidence type="ECO:0000256" key="1">
    <source>
        <dbReference type="ARBA" id="ARBA00004141"/>
    </source>
</evidence>
<evidence type="ECO:0000256" key="8">
    <source>
        <dbReference type="SAM" id="Phobius"/>
    </source>
</evidence>
<reference evidence="12" key="1">
    <citation type="journal article" date="2017" name="Genome Biol.">
        <title>Comparative genomics reveals high biological diversity and specific adaptations in the industrially and medically important fungal genus Aspergillus.</title>
        <authorList>
            <person name="de Vries R.P."/>
            <person name="Riley R."/>
            <person name="Wiebenga A."/>
            <person name="Aguilar-Osorio G."/>
            <person name="Amillis S."/>
            <person name="Uchima C.A."/>
            <person name="Anderluh G."/>
            <person name="Asadollahi M."/>
            <person name="Askin M."/>
            <person name="Barry K."/>
            <person name="Battaglia E."/>
            <person name="Bayram O."/>
            <person name="Benocci T."/>
            <person name="Braus-Stromeyer S.A."/>
            <person name="Caldana C."/>
            <person name="Canovas D."/>
            <person name="Cerqueira G.C."/>
            <person name="Chen F."/>
            <person name="Chen W."/>
            <person name="Choi C."/>
            <person name="Clum A."/>
            <person name="Dos Santos R.A."/>
            <person name="Damasio A.R."/>
            <person name="Diallinas G."/>
            <person name="Emri T."/>
            <person name="Fekete E."/>
            <person name="Flipphi M."/>
            <person name="Freyberg S."/>
            <person name="Gallo A."/>
            <person name="Gournas C."/>
            <person name="Habgood R."/>
            <person name="Hainaut M."/>
            <person name="Harispe M.L."/>
            <person name="Henrissat B."/>
            <person name="Hilden K.S."/>
            <person name="Hope R."/>
            <person name="Hossain A."/>
            <person name="Karabika E."/>
            <person name="Karaffa L."/>
            <person name="Karanyi Z."/>
            <person name="Krasevec N."/>
            <person name="Kuo A."/>
            <person name="Kusch H."/>
            <person name="LaButti K."/>
            <person name="Lagendijk E.L."/>
            <person name="Lapidus A."/>
            <person name="Levasseur A."/>
            <person name="Lindquist E."/>
            <person name="Lipzen A."/>
            <person name="Logrieco A.F."/>
            <person name="MacCabe A."/>
            <person name="Maekelae M.R."/>
            <person name="Malavazi I."/>
            <person name="Melin P."/>
            <person name="Meyer V."/>
            <person name="Mielnichuk N."/>
            <person name="Miskei M."/>
            <person name="Molnar A.P."/>
            <person name="Mule G."/>
            <person name="Ngan C.Y."/>
            <person name="Orejas M."/>
            <person name="Orosz E."/>
            <person name="Ouedraogo J.P."/>
            <person name="Overkamp K.M."/>
            <person name="Park H.-S."/>
            <person name="Perrone G."/>
            <person name="Piumi F."/>
            <person name="Punt P.J."/>
            <person name="Ram A.F."/>
            <person name="Ramon A."/>
            <person name="Rauscher S."/>
            <person name="Record E."/>
            <person name="Riano-Pachon D.M."/>
            <person name="Robert V."/>
            <person name="Roehrig J."/>
            <person name="Ruller R."/>
            <person name="Salamov A."/>
            <person name="Salih N.S."/>
            <person name="Samson R.A."/>
            <person name="Sandor E."/>
            <person name="Sanguinetti M."/>
            <person name="Schuetze T."/>
            <person name="Sepcic K."/>
            <person name="Shelest E."/>
            <person name="Sherlock G."/>
            <person name="Sophianopoulou V."/>
            <person name="Squina F.M."/>
            <person name="Sun H."/>
            <person name="Susca A."/>
            <person name="Todd R.B."/>
            <person name="Tsang A."/>
            <person name="Unkles S.E."/>
            <person name="van de Wiele N."/>
            <person name="van Rossen-Uffink D."/>
            <person name="Oliveira J.V."/>
            <person name="Vesth T.C."/>
            <person name="Visser J."/>
            <person name="Yu J.-H."/>
            <person name="Zhou M."/>
            <person name="Andersen M.R."/>
            <person name="Archer D.B."/>
            <person name="Baker S.E."/>
            <person name="Benoit I."/>
            <person name="Brakhage A.A."/>
            <person name="Braus G.H."/>
            <person name="Fischer R."/>
            <person name="Frisvad J.C."/>
            <person name="Goldman G.H."/>
            <person name="Houbraken J."/>
            <person name="Oakley B."/>
            <person name="Pocsi I."/>
            <person name="Scazzocchio C."/>
            <person name="Seiboth B."/>
            <person name="vanKuyk P.A."/>
            <person name="Wortman J."/>
            <person name="Dyer P.S."/>
            <person name="Grigoriev I.V."/>
        </authorList>
    </citation>
    <scope>NUCLEOTIDE SEQUENCE [LARGE SCALE GENOMIC DNA]</scope>
    <source>
        <strain evidence="12">CBS 134.48</strain>
    </source>
</reference>
<evidence type="ECO:0000313" key="11">
    <source>
        <dbReference type="EMBL" id="OJI88889.1"/>
    </source>
</evidence>
<dbReference type="PANTHER" id="PTHR48022:SF77">
    <property type="entry name" value="MAJOR FACILITATOR SUPERFAMILY (MFS) PROFILE DOMAIN-CONTAINING PROTEIN"/>
    <property type="match status" value="1"/>
</dbReference>
<dbReference type="Pfam" id="PF00083">
    <property type="entry name" value="Sugar_tr"/>
    <property type="match status" value="1"/>
</dbReference>
<dbReference type="InterPro" id="IPR050360">
    <property type="entry name" value="MFS_Sugar_Transporters"/>
</dbReference>
<feature type="transmembrane region" description="Helical" evidence="8">
    <location>
        <begin position="415"/>
        <end position="435"/>
    </location>
</feature>
<dbReference type="AlphaFoldDB" id="A0A1L9NI00"/>
<dbReference type="VEuPathDB" id="FungiDB:ASPTUDRAFT_34997"/>
<keyword evidence="6 8" id="KW-0472">Membrane</keyword>
<dbReference type="GO" id="GO:0016020">
    <property type="term" value="C:membrane"/>
    <property type="evidence" value="ECO:0007669"/>
    <property type="project" value="UniProtKB-SubCell"/>
</dbReference>
<keyword evidence="4 8" id="KW-0812">Transmembrane</keyword>
<evidence type="ECO:0000313" key="12">
    <source>
        <dbReference type="Proteomes" id="UP000184304"/>
    </source>
</evidence>
<dbReference type="STRING" id="767770.A0A1L9NI00"/>
<accession>A0A1L9NI00</accession>
<organism evidence="11 12">
    <name type="scientific">Aspergillus tubingensis (strain CBS 134.48)</name>
    <dbReference type="NCBI Taxonomy" id="767770"/>
    <lineage>
        <taxon>Eukaryota</taxon>
        <taxon>Fungi</taxon>
        <taxon>Dikarya</taxon>
        <taxon>Ascomycota</taxon>
        <taxon>Pezizomycotina</taxon>
        <taxon>Eurotiomycetes</taxon>
        <taxon>Eurotiomycetidae</taxon>
        <taxon>Eurotiales</taxon>
        <taxon>Aspergillaceae</taxon>
        <taxon>Aspergillus</taxon>
        <taxon>Aspergillus subgen. Circumdati</taxon>
    </lineage>
</organism>
<sequence length="515" mass="56630">MASQKQWSRMLIFTTVLLAVSAFNYGFSDQAFSSCQAMDSFARQFGVYHPSTGKYKVKPLFTSLYNSLKAGTQIVGESRTFQGYGVFANLFATGVFLGGYISNTYGRKWCIFSMNLYALGSAAVVVSSKTDAQLLTGRALHYIYLGMQLAVIPTTLAELAPRNVRGAMGVLYWLSIKIGGLVVTGIARGTSGISTNAAWQIPFGLILVIPFICIWLVWIIPESPRWLLLRDRQEEALQALKRYRSKTTPEHEIQEDFDEMAQKVTAQLQKKSFKDLFIKGNRERTFVVAAANFFQQASGQAFASQYGTLFVKQLKSVNAFSVTLGTNATDIGALIISTALSDVVGRRMLFHVSGFLETASLMTMGGLGTADPSNTAAKEGIVAMLLLYSFGWSLAWAPLVYVLGAELPSAGLREMTLRIAYTVKLITEFAVTFSYPYLETADDPGHVDIGGKLGFIYGSLSAVSVIFGYFFIPETRKLELEDINKKYESSTESEVEQKVEYQVGLREVGRSGGPN</sequence>
<feature type="transmembrane region" description="Helical" evidence="8">
    <location>
        <begin position="81"/>
        <end position="102"/>
    </location>
</feature>
<dbReference type="InterPro" id="IPR005828">
    <property type="entry name" value="MFS_sugar_transport-like"/>
</dbReference>
<feature type="signal peptide" evidence="9">
    <location>
        <begin position="1"/>
        <end position="22"/>
    </location>
</feature>